<evidence type="ECO:0000313" key="2">
    <source>
        <dbReference type="Proteomes" id="UP001476798"/>
    </source>
</evidence>
<gene>
    <name evidence="1" type="ORF">GOODEAATRI_005028</name>
</gene>
<organism evidence="1 2">
    <name type="scientific">Goodea atripinnis</name>
    <dbReference type="NCBI Taxonomy" id="208336"/>
    <lineage>
        <taxon>Eukaryota</taxon>
        <taxon>Metazoa</taxon>
        <taxon>Chordata</taxon>
        <taxon>Craniata</taxon>
        <taxon>Vertebrata</taxon>
        <taxon>Euteleostomi</taxon>
        <taxon>Actinopterygii</taxon>
        <taxon>Neopterygii</taxon>
        <taxon>Teleostei</taxon>
        <taxon>Neoteleostei</taxon>
        <taxon>Acanthomorphata</taxon>
        <taxon>Ovalentaria</taxon>
        <taxon>Atherinomorphae</taxon>
        <taxon>Cyprinodontiformes</taxon>
        <taxon>Goodeidae</taxon>
        <taxon>Goodea</taxon>
    </lineage>
</organism>
<proteinExistence type="predicted"/>
<dbReference type="EMBL" id="JAHRIO010060192">
    <property type="protein sequence ID" value="MEQ2177583.1"/>
    <property type="molecule type" value="Genomic_DNA"/>
</dbReference>
<sequence>MSFTFVDMLCCGGLRVEKAMVLRTITHQTDHYTILRYLLGVEKNKKELRWRKDQIRAERRNMCRGQLTAQGRDVRVSSVPKGWICGSPENRARSLPEAWILAVRVLRQKLKHGVGPHMGSRET</sequence>
<reference evidence="1 2" key="1">
    <citation type="submission" date="2021-06" db="EMBL/GenBank/DDBJ databases">
        <authorList>
            <person name="Palmer J.M."/>
        </authorList>
    </citation>
    <scope>NUCLEOTIDE SEQUENCE [LARGE SCALE GENOMIC DNA]</scope>
    <source>
        <strain evidence="1 2">GA_2019</strain>
        <tissue evidence="1">Muscle</tissue>
    </source>
</reference>
<evidence type="ECO:0000313" key="1">
    <source>
        <dbReference type="EMBL" id="MEQ2177583.1"/>
    </source>
</evidence>
<comment type="caution">
    <text evidence="1">The sequence shown here is derived from an EMBL/GenBank/DDBJ whole genome shotgun (WGS) entry which is preliminary data.</text>
</comment>
<protein>
    <submittedName>
        <fullName evidence="1">Uncharacterized protein</fullName>
    </submittedName>
</protein>
<name>A0ABV0P4F7_9TELE</name>
<keyword evidence="2" id="KW-1185">Reference proteome</keyword>
<accession>A0ABV0P4F7</accession>
<dbReference type="Proteomes" id="UP001476798">
    <property type="component" value="Unassembled WGS sequence"/>
</dbReference>